<keyword evidence="3" id="KW-1185">Reference proteome</keyword>
<protein>
    <submittedName>
        <fullName evidence="2">Uncharacterized protein</fullName>
    </submittedName>
</protein>
<organism evidence="2 3">
    <name type="scientific">Hippocampus comes</name>
    <name type="common">Tiger tail seahorse</name>
    <dbReference type="NCBI Taxonomy" id="109280"/>
    <lineage>
        <taxon>Eukaryota</taxon>
        <taxon>Metazoa</taxon>
        <taxon>Chordata</taxon>
        <taxon>Craniata</taxon>
        <taxon>Vertebrata</taxon>
        <taxon>Euteleostomi</taxon>
        <taxon>Actinopterygii</taxon>
        <taxon>Neopterygii</taxon>
        <taxon>Teleostei</taxon>
        <taxon>Neoteleostei</taxon>
        <taxon>Acanthomorphata</taxon>
        <taxon>Syngnathiaria</taxon>
        <taxon>Syngnathiformes</taxon>
        <taxon>Syngnathoidei</taxon>
        <taxon>Syngnathidae</taxon>
        <taxon>Hippocampus</taxon>
    </lineage>
</organism>
<feature type="region of interest" description="Disordered" evidence="1">
    <location>
        <begin position="17"/>
        <end position="57"/>
    </location>
</feature>
<feature type="compositionally biased region" description="Basic and acidic residues" evidence="1">
    <location>
        <begin position="40"/>
        <end position="57"/>
    </location>
</feature>
<evidence type="ECO:0000256" key="1">
    <source>
        <dbReference type="SAM" id="MobiDB-lite"/>
    </source>
</evidence>
<sequence length="57" mass="6362">MHFPNLSHTLIVSMGQTTNMASITPAPSPHSRPRVLSSRPDSRLPWRPGQVERERGS</sequence>
<reference evidence="2" key="2">
    <citation type="submission" date="2025-09" db="UniProtKB">
        <authorList>
            <consortium name="Ensembl"/>
        </authorList>
    </citation>
    <scope>IDENTIFICATION</scope>
</reference>
<evidence type="ECO:0000313" key="3">
    <source>
        <dbReference type="Proteomes" id="UP000264820"/>
    </source>
</evidence>
<name>A0A3Q2XLU2_HIPCM</name>
<accession>A0A3Q2XLU2</accession>
<reference evidence="2" key="1">
    <citation type="submission" date="2025-08" db="UniProtKB">
        <authorList>
            <consortium name="Ensembl"/>
        </authorList>
    </citation>
    <scope>IDENTIFICATION</scope>
</reference>
<dbReference type="Proteomes" id="UP000264820">
    <property type="component" value="Unplaced"/>
</dbReference>
<dbReference type="AlphaFoldDB" id="A0A3Q2XLU2"/>
<evidence type="ECO:0000313" key="2">
    <source>
        <dbReference type="Ensembl" id="ENSHCOP00000005563.1"/>
    </source>
</evidence>
<dbReference type="Ensembl" id="ENSHCOT00000005155.1">
    <property type="protein sequence ID" value="ENSHCOP00000005563.1"/>
    <property type="gene ID" value="ENSHCOG00000007253.1"/>
</dbReference>
<proteinExistence type="predicted"/>